<dbReference type="PRINTS" id="PR00032">
    <property type="entry name" value="HTHARAC"/>
</dbReference>
<dbReference type="InterPro" id="IPR009057">
    <property type="entry name" value="Homeodomain-like_sf"/>
</dbReference>
<reference evidence="5 6" key="1">
    <citation type="submission" date="2019-08" db="EMBL/GenBank/DDBJ databases">
        <title>In-depth cultivation of the pig gut microbiome towards novel bacterial diversity and tailored functional studies.</title>
        <authorList>
            <person name="Wylensek D."/>
            <person name="Hitch T.C.A."/>
            <person name="Clavel T."/>
        </authorList>
    </citation>
    <scope>NUCLEOTIDE SEQUENCE [LARGE SCALE GENOMIC DNA]</scope>
    <source>
        <strain evidence="5 6">Oil+RF-744-WCA-WT-11</strain>
    </source>
</reference>
<evidence type="ECO:0000256" key="2">
    <source>
        <dbReference type="ARBA" id="ARBA00023125"/>
    </source>
</evidence>
<keyword evidence="2" id="KW-0238">DNA-binding</keyword>
<dbReference type="InterPro" id="IPR037923">
    <property type="entry name" value="HTH-like"/>
</dbReference>
<sequence>MDMDQYQGYHETKVHTSEDFPYNTLPCTIPLDFTSVPLHWHNTAEIIVVKKGSGIIGLDMTDLVCREGDFVLVLPGHLHSIRPLKDENGYVRMEYENIIFSTSLLLARQPEMTSSLIETFLQGDYLPEVLHFSRKERWHDNARMIIEETDLLCSQKPEGYQIAVRGNLLRLFYLIVSRTVRTPGKLRPGRLEKVKLIVKYVEDHFSEPISIHDMAELSGYSESHFMKFFRDTMGMSFVSWLERYRLSMAARMLTLTDDPILLVSANAGYPNLSYFNRSFKARYGMTPSSYRRQSAAAH</sequence>
<gene>
    <name evidence="5" type="ORF">FYJ35_05590</name>
</gene>
<dbReference type="PROSITE" id="PS01124">
    <property type="entry name" value="HTH_ARAC_FAMILY_2"/>
    <property type="match status" value="1"/>
</dbReference>
<dbReference type="SMART" id="SM00342">
    <property type="entry name" value="HTH_ARAC"/>
    <property type="match status" value="1"/>
</dbReference>
<evidence type="ECO:0000313" key="5">
    <source>
        <dbReference type="EMBL" id="MSS14519.1"/>
    </source>
</evidence>
<comment type="caution">
    <text evidence="5">The sequence shown here is derived from an EMBL/GenBank/DDBJ whole genome shotgun (WGS) entry which is preliminary data.</text>
</comment>
<dbReference type="CDD" id="cd02208">
    <property type="entry name" value="cupin_RmlC-like"/>
    <property type="match status" value="1"/>
</dbReference>
<dbReference type="AlphaFoldDB" id="A0A6L5X263"/>
<keyword evidence="1" id="KW-0805">Transcription regulation</keyword>
<dbReference type="RefSeq" id="WP_154524386.1">
    <property type="nucleotide sequence ID" value="NZ_JAXFDQ010000014.1"/>
</dbReference>
<dbReference type="Gene3D" id="2.60.120.10">
    <property type="entry name" value="Jelly Rolls"/>
    <property type="match status" value="1"/>
</dbReference>
<dbReference type="PANTHER" id="PTHR43280:SF28">
    <property type="entry name" value="HTH-TYPE TRANSCRIPTIONAL ACTIVATOR RHAS"/>
    <property type="match status" value="1"/>
</dbReference>
<keyword evidence="6" id="KW-1185">Reference proteome</keyword>
<protein>
    <submittedName>
        <fullName evidence="5">AraC family transcriptional regulator</fullName>
    </submittedName>
</protein>
<dbReference type="InterPro" id="IPR020449">
    <property type="entry name" value="Tscrpt_reg_AraC-type_HTH"/>
</dbReference>
<proteinExistence type="predicted"/>
<keyword evidence="3" id="KW-0804">Transcription</keyword>
<dbReference type="Pfam" id="PF02311">
    <property type="entry name" value="AraC_binding"/>
    <property type="match status" value="1"/>
</dbReference>
<dbReference type="Gene3D" id="1.10.10.60">
    <property type="entry name" value="Homeodomain-like"/>
    <property type="match status" value="2"/>
</dbReference>
<name>A0A6L5X263_9FIRM</name>
<accession>A0A6L5X263</accession>
<dbReference type="PANTHER" id="PTHR43280">
    <property type="entry name" value="ARAC-FAMILY TRANSCRIPTIONAL REGULATOR"/>
    <property type="match status" value="1"/>
</dbReference>
<dbReference type="SUPFAM" id="SSF51215">
    <property type="entry name" value="Regulatory protein AraC"/>
    <property type="match status" value="1"/>
</dbReference>
<dbReference type="Pfam" id="PF12833">
    <property type="entry name" value="HTH_18"/>
    <property type="match status" value="1"/>
</dbReference>
<evidence type="ECO:0000313" key="6">
    <source>
        <dbReference type="Proteomes" id="UP000481852"/>
    </source>
</evidence>
<dbReference type="InterPro" id="IPR018060">
    <property type="entry name" value="HTH_AraC"/>
</dbReference>
<dbReference type="InterPro" id="IPR003313">
    <property type="entry name" value="AraC-bd"/>
</dbReference>
<organism evidence="5 6">
    <name type="scientific">Porcincola intestinalis</name>
    <dbReference type="NCBI Taxonomy" id="2606632"/>
    <lineage>
        <taxon>Bacteria</taxon>
        <taxon>Bacillati</taxon>
        <taxon>Bacillota</taxon>
        <taxon>Clostridia</taxon>
        <taxon>Lachnospirales</taxon>
        <taxon>Lachnospiraceae</taxon>
        <taxon>Porcincola</taxon>
    </lineage>
</organism>
<evidence type="ECO:0000256" key="3">
    <source>
        <dbReference type="ARBA" id="ARBA00023163"/>
    </source>
</evidence>
<evidence type="ECO:0000259" key="4">
    <source>
        <dbReference type="PROSITE" id="PS01124"/>
    </source>
</evidence>
<dbReference type="SUPFAM" id="SSF46689">
    <property type="entry name" value="Homeodomain-like"/>
    <property type="match status" value="2"/>
</dbReference>
<dbReference type="Proteomes" id="UP000481852">
    <property type="component" value="Unassembled WGS sequence"/>
</dbReference>
<dbReference type="InterPro" id="IPR014710">
    <property type="entry name" value="RmlC-like_jellyroll"/>
</dbReference>
<evidence type="ECO:0000256" key="1">
    <source>
        <dbReference type="ARBA" id="ARBA00023015"/>
    </source>
</evidence>
<dbReference type="GO" id="GO:0003700">
    <property type="term" value="F:DNA-binding transcription factor activity"/>
    <property type="evidence" value="ECO:0007669"/>
    <property type="project" value="InterPro"/>
</dbReference>
<dbReference type="GO" id="GO:0043565">
    <property type="term" value="F:sequence-specific DNA binding"/>
    <property type="evidence" value="ECO:0007669"/>
    <property type="project" value="InterPro"/>
</dbReference>
<feature type="domain" description="HTH araC/xylS-type" evidence="4">
    <location>
        <begin position="195"/>
        <end position="293"/>
    </location>
</feature>
<dbReference type="EMBL" id="VULZ01000004">
    <property type="protein sequence ID" value="MSS14519.1"/>
    <property type="molecule type" value="Genomic_DNA"/>
</dbReference>